<sequence>MTEQQRMINQNEVSPTRMMVRELQVDNGNSEEVGIYVVMNSGSKAVVSMRELRAYVNERLPKDMDCEEIVQLDRLPLPKDMDCEEIVQLDRLPLTPDSNVISILVRPIRYPPLHVFHSADLMDNWILSQNSYSK</sequence>
<dbReference type="Gene3D" id="3.30.300.30">
    <property type="match status" value="1"/>
</dbReference>
<dbReference type="EMBL" id="MK500352">
    <property type="protein sequence ID" value="QBK87454.1"/>
    <property type="molecule type" value="Genomic_DNA"/>
</dbReference>
<name>A0A481YY37_9VIRU</name>
<reference evidence="1" key="1">
    <citation type="journal article" date="2019" name="MBio">
        <title>Virus Genomes from Deep Sea Sediments Expand the Ocean Megavirome and Support Independent Origins of Viral Gigantism.</title>
        <authorList>
            <person name="Backstrom D."/>
            <person name="Yutin N."/>
            <person name="Jorgensen S.L."/>
            <person name="Dharamshi J."/>
            <person name="Homa F."/>
            <person name="Zaremba-Niedwiedzka K."/>
            <person name="Spang A."/>
            <person name="Wolf Y.I."/>
            <person name="Koonin E.V."/>
            <person name="Ettema T.J."/>
        </authorList>
    </citation>
    <scope>NUCLEOTIDE SEQUENCE</scope>
</reference>
<organism evidence="1">
    <name type="scientific">Marseillevirus LCMAC201</name>
    <dbReference type="NCBI Taxonomy" id="2506605"/>
    <lineage>
        <taxon>Viruses</taxon>
        <taxon>Varidnaviria</taxon>
        <taxon>Bamfordvirae</taxon>
        <taxon>Nucleocytoviricota</taxon>
        <taxon>Megaviricetes</taxon>
        <taxon>Pimascovirales</taxon>
        <taxon>Pimascovirales incertae sedis</taxon>
        <taxon>Marseilleviridae</taxon>
    </lineage>
</organism>
<evidence type="ECO:0000313" key="1">
    <source>
        <dbReference type="EMBL" id="QBK87454.1"/>
    </source>
</evidence>
<proteinExistence type="predicted"/>
<dbReference type="InterPro" id="IPR045851">
    <property type="entry name" value="AMP-bd_C_sf"/>
</dbReference>
<protein>
    <submittedName>
        <fullName evidence="1">Uncharacterized protein</fullName>
    </submittedName>
</protein>
<gene>
    <name evidence="1" type="ORF">LCMAC201_03640</name>
</gene>
<accession>A0A481YY37</accession>